<dbReference type="OrthoDB" id="1453974at2"/>
<sequence length="417" mass="43002">MKHIQFFILLLIANLSFGQVGIGTATPNANSSLEISSSSKGVKFVSLATAPVSSPAKGLTYYDTTLQCLRTNFGTPAAPLWKCMGAVETPPVIGALDCTNAVVSNYNFIPGKLYTGGTVTVNYTGGNGGAYPATSVNSLVGSNGGTTGLTATLPAGTLAVGAGSLVFTISGTPNIGSVATFPITVGGQTCSFTLQTCGAYLGAGQTSWKNFMCHNLGADYTKDPNILIAATQQIHGNYYQWGRVAPVATQTAIIGTWNTTVPASTSLNDATKTANDPCPAGFRVPTVAQWQNVIGNIAGDPPAGTFHNTPINVSANDFGSFTPLGFSSALTYRTGGIVTLTLPAAGLRNPANGSLVNRDASGIYMSSTNGSGNNARKFNFVRDRNTGSAPYGVGPYQLTNGIDVSRASGYVVRCIKE</sequence>
<dbReference type="EMBL" id="FTNY01000003">
    <property type="protein sequence ID" value="SIS35931.1"/>
    <property type="molecule type" value="Genomic_DNA"/>
</dbReference>
<proteinExistence type="predicted"/>
<feature type="chain" id="PRO_5013201668" evidence="1">
    <location>
        <begin position="19"/>
        <end position="417"/>
    </location>
</feature>
<reference evidence="3" key="1">
    <citation type="submission" date="2017-01" db="EMBL/GenBank/DDBJ databases">
        <authorList>
            <person name="Varghese N."/>
            <person name="Submissions S."/>
        </authorList>
    </citation>
    <scope>NUCLEOTIDE SEQUENCE [LARGE SCALE GENOMIC DNA]</scope>
    <source>
        <strain evidence="3">DSM 17126</strain>
    </source>
</reference>
<keyword evidence="1" id="KW-0732">Signal</keyword>
<name>A0A1N7IG52_9FLAO</name>
<dbReference type="RefSeq" id="WP_076507541.1">
    <property type="nucleotide sequence ID" value="NZ_FTNY01000003.1"/>
</dbReference>
<gene>
    <name evidence="2" type="ORF">SAMN05421639_103562</name>
</gene>
<evidence type="ECO:0000313" key="3">
    <source>
        <dbReference type="Proteomes" id="UP000186373"/>
    </source>
</evidence>
<keyword evidence="3" id="KW-1185">Reference proteome</keyword>
<evidence type="ECO:0000313" key="2">
    <source>
        <dbReference type="EMBL" id="SIS35931.1"/>
    </source>
</evidence>
<accession>A0A1N7IG52</accession>
<feature type="signal peptide" evidence="1">
    <location>
        <begin position="1"/>
        <end position="18"/>
    </location>
</feature>
<dbReference type="AlphaFoldDB" id="A0A1N7IG52"/>
<dbReference type="Proteomes" id="UP000186373">
    <property type="component" value="Unassembled WGS sequence"/>
</dbReference>
<organism evidence="2 3">
    <name type="scientific">Chryseobacterium shigense</name>
    <dbReference type="NCBI Taxonomy" id="297244"/>
    <lineage>
        <taxon>Bacteria</taxon>
        <taxon>Pseudomonadati</taxon>
        <taxon>Bacteroidota</taxon>
        <taxon>Flavobacteriia</taxon>
        <taxon>Flavobacteriales</taxon>
        <taxon>Weeksellaceae</taxon>
        <taxon>Chryseobacterium group</taxon>
        <taxon>Chryseobacterium</taxon>
    </lineage>
</organism>
<evidence type="ECO:0000256" key="1">
    <source>
        <dbReference type="SAM" id="SignalP"/>
    </source>
</evidence>
<protein>
    <submittedName>
        <fullName evidence="2">Succinogenes major domain (Fib_succ_major)</fullName>
    </submittedName>
</protein>